<dbReference type="Gene3D" id="2.60.120.620">
    <property type="entry name" value="q2cbj1_9rhob like domain"/>
    <property type="match status" value="1"/>
</dbReference>
<gene>
    <name evidence="1" type="ORF">FHP25_39530</name>
</gene>
<accession>A0A5C8P6E8</accession>
<dbReference type="OrthoDB" id="9783136at2"/>
<keyword evidence="2" id="KW-1185">Reference proteome</keyword>
<sequence>MSIRSLFPTLIYRASLGGRDSGRFTQRLLDEAEALRLHDVAGRDWSDTHYVGGYTSYATHAKLHRTSSTFGELERRLAPHARAFAARLRYDLRGRSVDMTDCWVNFMPAQVAHGLHLHPMSFLSGAYYVRTPRGSAGLKFEDPRLSRLMAAPPRRTDAPVSLRSFVTVPARAGMLTLFESWLRHEVPATRAAGERVSISFNYAWSQKG</sequence>
<dbReference type="Pfam" id="PF13759">
    <property type="entry name" value="2OG-FeII_Oxy_5"/>
    <property type="match status" value="1"/>
</dbReference>
<dbReference type="EMBL" id="VDUZ01000088">
    <property type="protein sequence ID" value="TXL69329.1"/>
    <property type="molecule type" value="Genomic_DNA"/>
</dbReference>
<dbReference type="InterPro" id="IPR012668">
    <property type="entry name" value="CHP02466"/>
</dbReference>
<reference evidence="1 2" key="1">
    <citation type="submission" date="2019-06" db="EMBL/GenBank/DDBJ databases">
        <title>New taxonomy in bacterial strain CC-CFT640, isolated from vineyard.</title>
        <authorList>
            <person name="Lin S.-Y."/>
            <person name="Tsai C.-F."/>
            <person name="Young C.-C."/>
        </authorList>
    </citation>
    <scope>NUCLEOTIDE SEQUENCE [LARGE SCALE GENOMIC DNA]</scope>
    <source>
        <strain evidence="1 2">CC-CFT640</strain>
    </source>
</reference>
<evidence type="ECO:0000313" key="1">
    <source>
        <dbReference type="EMBL" id="TXL69329.1"/>
    </source>
</evidence>
<evidence type="ECO:0000313" key="2">
    <source>
        <dbReference type="Proteomes" id="UP000321638"/>
    </source>
</evidence>
<proteinExistence type="predicted"/>
<organism evidence="1 2">
    <name type="scientific">Vineibacter terrae</name>
    <dbReference type="NCBI Taxonomy" id="2586908"/>
    <lineage>
        <taxon>Bacteria</taxon>
        <taxon>Pseudomonadati</taxon>
        <taxon>Pseudomonadota</taxon>
        <taxon>Alphaproteobacteria</taxon>
        <taxon>Hyphomicrobiales</taxon>
        <taxon>Vineibacter</taxon>
    </lineage>
</organism>
<name>A0A5C8P6E8_9HYPH</name>
<protein>
    <recommendedName>
        <fullName evidence="3">2OG-Fe(II) oxygenase</fullName>
    </recommendedName>
</protein>
<dbReference type="AlphaFoldDB" id="A0A5C8P6E8"/>
<comment type="caution">
    <text evidence="1">The sequence shown here is derived from an EMBL/GenBank/DDBJ whole genome shotgun (WGS) entry which is preliminary data.</text>
</comment>
<dbReference type="NCBIfam" id="TIGR02466">
    <property type="entry name" value="TIGR02466 family protein"/>
    <property type="match status" value="1"/>
</dbReference>
<dbReference type="RefSeq" id="WP_147852531.1">
    <property type="nucleotide sequence ID" value="NZ_VDUZ01000088.1"/>
</dbReference>
<evidence type="ECO:0008006" key="3">
    <source>
        <dbReference type="Google" id="ProtNLM"/>
    </source>
</evidence>
<dbReference type="Proteomes" id="UP000321638">
    <property type="component" value="Unassembled WGS sequence"/>
</dbReference>